<dbReference type="RefSeq" id="WP_066109729.1">
    <property type="nucleotide sequence ID" value="NZ_JTJL01000059.1"/>
</dbReference>
<dbReference type="GO" id="GO:0003700">
    <property type="term" value="F:DNA-binding transcription factor activity"/>
    <property type="evidence" value="ECO:0007669"/>
    <property type="project" value="InterPro"/>
</dbReference>
<dbReference type="OrthoDB" id="3232829at2"/>
<keyword evidence="3" id="KW-0804">Transcription</keyword>
<dbReference type="PRINTS" id="PR00598">
    <property type="entry name" value="HTHMARR"/>
</dbReference>
<keyword evidence="6" id="KW-1185">Reference proteome</keyword>
<organism evidence="5 6">
    <name type="scientific">Gallibacterium salpingitidis</name>
    <dbReference type="NCBI Taxonomy" id="505341"/>
    <lineage>
        <taxon>Bacteria</taxon>
        <taxon>Pseudomonadati</taxon>
        <taxon>Pseudomonadota</taxon>
        <taxon>Gammaproteobacteria</taxon>
        <taxon>Pasteurellales</taxon>
        <taxon>Pasteurellaceae</taxon>
        <taxon>Gallibacterium</taxon>
    </lineage>
</organism>
<keyword evidence="2" id="KW-0238">DNA-binding</keyword>
<evidence type="ECO:0000313" key="5">
    <source>
        <dbReference type="EMBL" id="OBW91758.1"/>
    </source>
</evidence>
<keyword evidence="1" id="KW-0805">Transcription regulation</keyword>
<dbReference type="EMBL" id="JTJL01000059">
    <property type="protein sequence ID" value="OBW91758.1"/>
    <property type="molecule type" value="Genomic_DNA"/>
</dbReference>
<evidence type="ECO:0000259" key="4">
    <source>
        <dbReference type="PROSITE" id="PS50995"/>
    </source>
</evidence>
<dbReference type="PANTHER" id="PTHR42756">
    <property type="entry name" value="TRANSCRIPTIONAL REGULATOR, MARR"/>
    <property type="match status" value="1"/>
</dbReference>
<proteinExistence type="predicted"/>
<protein>
    <submittedName>
        <fullName evidence="5">MarR family transcriptional regulator</fullName>
    </submittedName>
</protein>
<dbReference type="Pfam" id="PF12802">
    <property type="entry name" value="MarR_2"/>
    <property type="match status" value="1"/>
</dbReference>
<dbReference type="SMART" id="SM00347">
    <property type="entry name" value="HTH_MARR"/>
    <property type="match status" value="1"/>
</dbReference>
<name>A0A1A7NQ48_9PAST</name>
<dbReference type="InterPro" id="IPR000835">
    <property type="entry name" value="HTH_MarR-typ"/>
</dbReference>
<evidence type="ECO:0000256" key="3">
    <source>
        <dbReference type="ARBA" id="ARBA00023163"/>
    </source>
</evidence>
<dbReference type="AlphaFoldDB" id="A0A1A7NQ48"/>
<dbReference type="PANTHER" id="PTHR42756:SF1">
    <property type="entry name" value="TRANSCRIPTIONAL REPRESSOR OF EMRAB OPERON"/>
    <property type="match status" value="1"/>
</dbReference>
<dbReference type="InterPro" id="IPR036388">
    <property type="entry name" value="WH-like_DNA-bd_sf"/>
</dbReference>
<sequence length="141" mass="16472">MNYFDQLSELTAQFEQIYANWAKEYNLTLNELRFLYHIGRNQQTTPSEIGNKWALPKQTVTSLCKQLDKKGFLVFLPDEQDKRGKVIKLTPLGLSFTLPLIEQITEIEHQTSLEFGEENIQQIILLFSHLQNLFAKNLLEK</sequence>
<feature type="domain" description="HTH marR-type" evidence="4">
    <location>
        <begin position="1"/>
        <end position="132"/>
    </location>
</feature>
<evidence type="ECO:0000256" key="2">
    <source>
        <dbReference type="ARBA" id="ARBA00023125"/>
    </source>
</evidence>
<dbReference type="InterPro" id="IPR036390">
    <property type="entry name" value="WH_DNA-bd_sf"/>
</dbReference>
<dbReference type="PATRIC" id="fig|505341.3.peg.2033"/>
<evidence type="ECO:0000313" key="6">
    <source>
        <dbReference type="Proteomes" id="UP000092649"/>
    </source>
</evidence>
<reference evidence="5 6" key="1">
    <citation type="submission" date="2014-11" db="EMBL/GenBank/DDBJ databases">
        <title>Pan-genome of Gallibacterium spp.</title>
        <authorList>
            <person name="Kudirkiene E."/>
            <person name="Bojesen A.M."/>
        </authorList>
    </citation>
    <scope>NUCLEOTIDE SEQUENCE [LARGE SCALE GENOMIC DNA]</scope>
    <source>
        <strain evidence="5 6">F150</strain>
    </source>
</reference>
<accession>A0A1A7NQ48</accession>
<evidence type="ECO:0000256" key="1">
    <source>
        <dbReference type="ARBA" id="ARBA00023015"/>
    </source>
</evidence>
<dbReference type="Proteomes" id="UP000092649">
    <property type="component" value="Unassembled WGS sequence"/>
</dbReference>
<dbReference type="Gene3D" id="1.10.10.10">
    <property type="entry name" value="Winged helix-like DNA-binding domain superfamily/Winged helix DNA-binding domain"/>
    <property type="match status" value="1"/>
</dbReference>
<comment type="caution">
    <text evidence="5">The sequence shown here is derived from an EMBL/GenBank/DDBJ whole genome shotgun (WGS) entry which is preliminary data.</text>
</comment>
<dbReference type="SUPFAM" id="SSF46785">
    <property type="entry name" value="Winged helix' DNA-binding domain"/>
    <property type="match status" value="1"/>
</dbReference>
<dbReference type="PROSITE" id="PS50995">
    <property type="entry name" value="HTH_MARR_2"/>
    <property type="match status" value="1"/>
</dbReference>
<dbReference type="GO" id="GO:0003677">
    <property type="term" value="F:DNA binding"/>
    <property type="evidence" value="ECO:0007669"/>
    <property type="project" value="UniProtKB-KW"/>
</dbReference>
<gene>
    <name evidence="5" type="ORF">QS62_10170</name>
</gene>